<comment type="caution">
    <text evidence="2">The sequence shown here is derived from an EMBL/GenBank/DDBJ whole genome shotgun (WGS) entry which is preliminary data.</text>
</comment>
<dbReference type="EMBL" id="JAGQLI010000092">
    <property type="protein sequence ID" value="MCA9379137.1"/>
    <property type="molecule type" value="Genomic_DNA"/>
</dbReference>
<gene>
    <name evidence="2" type="ORF">KC640_01795</name>
</gene>
<reference evidence="2" key="2">
    <citation type="journal article" date="2021" name="Microbiome">
        <title>Successional dynamics and alternative stable states in a saline activated sludge microbial community over 9 years.</title>
        <authorList>
            <person name="Wang Y."/>
            <person name="Ye J."/>
            <person name="Ju F."/>
            <person name="Liu L."/>
            <person name="Boyd J.A."/>
            <person name="Deng Y."/>
            <person name="Parks D.H."/>
            <person name="Jiang X."/>
            <person name="Yin X."/>
            <person name="Woodcroft B.J."/>
            <person name="Tyson G.W."/>
            <person name="Hugenholtz P."/>
            <person name="Polz M.F."/>
            <person name="Zhang T."/>
        </authorList>
    </citation>
    <scope>NUCLEOTIDE SEQUENCE</scope>
    <source>
        <strain evidence="2">HKST-UBA12</strain>
    </source>
</reference>
<reference evidence="2" key="1">
    <citation type="submission" date="2020-04" db="EMBL/GenBank/DDBJ databases">
        <authorList>
            <person name="Zhang T."/>
        </authorList>
    </citation>
    <scope>NUCLEOTIDE SEQUENCE</scope>
    <source>
        <strain evidence="2">HKST-UBA12</strain>
    </source>
</reference>
<sequence length="121" mass="13610">MLTEQQFQVWEGSFKSGQLIFWTLLALEDGDKSVGQVMKYIENITAGHYKFSDQTVYRSLRSYAKLGLVSAGREVDTIGRGPNAKAYKITTLGKQTLVKFAERNLGVFFRPELKKALTGLI</sequence>
<dbReference type="Pfam" id="PF03551">
    <property type="entry name" value="PadR"/>
    <property type="match status" value="1"/>
</dbReference>
<dbReference type="SUPFAM" id="SSF46785">
    <property type="entry name" value="Winged helix' DNA-binding domain"/>
    <property type="match status" value="1"/>
</dbReference>
<dbReference type="InterPro" id="IPR036390">
    <property type="entry name" value="WH_DNA-bd_sf"/>
</dbReference>
<dbReference type="Proteomes" id="UP000760819">
    <property type="component" value="Unassembled WGS sequence"/>
</dbReference>
<dbReference type="AlphaFoldDB" id="A0A955I760"/>
<evidence type="ECO:0000259" key="1">
    <source>
        <dbReference type="Pfam" id="PF03551"/>
    </source>
</evidence>
<dbReference type="InterPro" id="IPR005149">
    <property type="entry name" value="Tscrpt_reg_PadR_N"/>
</dbReference>
<feature type="domain" description="Transcription regulator PadR N-terminal" evidence="1">
    <location>
        <begin position="26"/>
        <end position="97"/>
    </location>
</feature>
<organism evidence="2 3">
    <name type="scientific">Candidatus Dojkabacteria bacterium</name>
    <dbReference type="NCBI Taxonomy" id="2099670"/>
    <lineage>
        <taxon>Bacteria</taxon>
        <taxon>Candidatus Dojkabacteria</taxon>
    </lineage>
</organism>
<evidence type="ECO:0000313" key="2">
    <source>
        <dbReference type="EMBL" id="MCA9379137.1"/>
    </source>
</evidence>
<dbReference type="InterPro" id="IPR036388">
    <property type="entry name" value="WH-like_DNA-bd_sf"/>
</dbReference>
<proteinExistence type="predicted"/>
<protein>
    <submittedName>
        <fullName evidence="2">PadR family transcriptional regulator</fullName>
    </submittedName>
</protein>
<evidence type="ECO:0000313" key="3">
    <source>
        <dbReference type="Proteomes" id="UP000760819"/>
    </source>
</evidence>
<dbReference type="Gene3D" id="1.10.10.10">
    <property type="entry name" value="Winged helix-like DNA-binding domain superfamily/Winged helix DNA-binding domain"/>
    <property type="match status" value="1"/>
</dbReference>
<accession>A0A955I760</accession>
<name>A0A955I760_9BACT</name>